<dbReference type="PANTHER" id="PTHR11908:SF132">
    <property type="entry name" value="ALDEHYDE OXIDASE 1-RELATED"/>
    <property type="match status" value="1"/>
</dbReference>
<dbReference type="EMBL" id="JAWXYB010000018">
    <property type="protein sequence ID" value="MDX5933016.1"/>
    <property type="molecule type" value="Genomic_DNA"/>
</dbReference>
<dbReference type="Gene3D" id="3.90.1170.50">
    <property type="entry name" value="Aldehyde oxidase/xanthine dehydrogenase, a/b hammerhead"/>
    <property type="match status" value="1"/>
</dbReference>
<evidence type="ECO:0000256" key="1">
    <source>
        <dbReference type="ARBA" id="ARBA00022505"/>
    </source>
</evidence>
<keyword evidence="2" id="KW-0560">Oxidoreductase</keyword>
<dbReference type="Pfam" id="PF20256">
    <property type="entry name" value="MoCoBD_2"/>
    <property type="match status" value="1"/>
</dbReference>
<evidence type="ECO:0000256" key="2">
    <source>
        <dbReference type="ARBA" id="ARBA00023002"/>
    </source>
</evidence>
<dbReference type="GO" id="GO:0016491">
    <property type="term" value="F:oxidoreductase activity"/>
    <property type="evidence" value="ECO:0007669"/>
    <property type="project" value="UniProtKB-KW"/>
</dbReference>
<dbReference type="SUPFAM" id="SSF56003">
    <property type="entry name" value="Molybdenum cofactor-binding domain"/>
    <property type="match status" value="1"/>
</dbReference>
<protein>
    <submittedName>
        <fullName evidence="4">Xanthine dehydrogenase family protein molybdopterin-binding subunit</fullName>
    </submittedName>
</protein>
<dbReference type="InterPro" id="IPR008274">
    <property type="entry name" value="AldOxase/xan_DH_MoCoBD1"/>
</dbReference>
<dbReference type="GO" id="GO:0005506">
    <property type="term" value="F:iron ion binding"/>
    <property type="evidence" value="ECO:0007669"/>
    <property type="project" value="InterPro"/>
</dbReference>
<dbReference type="InterPro" id="IPR016208">
    <property type="entry name" value="Ald_Oxase/xanthine_DH-like"/>
</dbReference>
<proteinExistence type="predicted"/>
<keyword evidence="5" id="KW-1185">Reference proteome</keyword>
<dbReference type="InterPro" id="IPR000674">
    <property type="entry name" value="Ald_Oxase/Xan_DH_a/b"/>
</dbReference>
<sequence>MDRSMLNHRTTQSERDRTRWVTGAGRYTADIAVPDALSATFLRSPHAHAEIVSIDIGTALAMPGVIAVLTGADCAEAGFGNFRGLMRYGADGPHPLIVPFRPVLAHERVRHVGEAVACVVATSESAALDASEAIAVTYRDLPAVIGIDAAGKADAPAIHPPAPGNLAFAHQAGDAAAVRAAFDAAASVVATAFGLPRLAPTTMELRGIIARYDEAAGIYHLITPHQGINEIRADLAAVLNVPEARISIELPDVGGGFGARSPAYPEHAALLLAARRTGRAVRWVASRSEAFMTDYYGRSTRLAGRLALDGAGRFTGLEITYETDLGAYITTVGAFVNVHNPLMSGGGTYGIPAIALNFRQYFTNTGPIGPYRGAGRPDVALLIERLVDRAATALGADQLELRRLNAIPRAAFPYRTVLGSTYDSADYSALIDAVHRASAWDGFAARRKEAQARGRLRGRGVALFTEIAGGGAATRDEARVVLGVTGGRAIARIETVTGGSGQSQAETYAFILAERLGMDPADIELAASPAHSTLNGGGSIGSRSTLSAGSAIADAGDQLRRHLLAAAGLRANAPPAELVMAEGAICRSDGSVVLTLAEAIASTDAPLDVVGAVPVSSSFPSGCHVAEVEIDPQTGLAVLVSYFAIDDSGVVLNPIVAEGQIHGGIVQGLGEVFGEAMQYDETGQILTGSFMDYTMPRAADVPNFVTEDRPTASPNNPLGVKGLGEAGTTGALAAAANAFADALAMVGAELPAFPCTAHSIWRSIRAAASG</sequence>
<gene>
    <name evidence="4" type="ORF">SIL87_19875</name>
</gene>
<dbReference type="SMART" id="SM01008">
    <property type="entry name" value="Ald_Xan_dh_C"/>
    <property type="match status" value="1"/>
</dbReference>
<evidence type="ECO:0000313" key="4">
    <source>
        <dbReference type="EMBL" id="MDX5933016.1"/>
    </source>
</evidence>
<evidence type="ECO:0000313" key="5">
    <source>
        <dbReference type="Proteomes" id="UP001279553"/>
    </source>
</evidence>
<name>A0AAW9DWN8_ACIAO</name>
<dbReference type="InterPro" id="IPR036856">
    <property type="entry name" value="Ald_Oxase/Xan_DH_a/b_sf"/>
</dbReference>
<dbReference type="Pfam" id="PF02738">
    <property type="entry name" value="MoCoBD_1"/>
    <property type="match status" value="1"/>
</dbReference>
<feature type="domain" description="Aldehyde oxidase/xanthine dehydrogenase a/b hammerhead" evidence="3">
    <location>
        <begin position="22"/>
        <end position="142"/>
    </location>
</feature>
<accession>A0AAW9DWN8</accession>
<dbReference type="Gene3D" id="3.30.365.10">
    <property type="entry name" value="Aldehyde oxidase/xanthine dehydrogenase, molybdopterin binding domain"/>
    <property type="match status" value="4"/>
</dbReference>
<reference evidence="4 5" key="1">
    <citation type="submission" date="2023-11" db="EMBL/GenBank/DDBJ databases">
        <title>MicrobeMod: A computational toolkit for identifying prokaryotic methylation and restriction-modification with nanopore sequencing.</title>
        <authorList>
            <person name="Crits-Christoph A."/>
            <person name="Kang S.C."/>
            <person name="Lee H."/>
            <person name="Ostrov N."/>
        </authorList>
    </citation>
    <scope>NUCLEOTIDE SEQUENCE [LARGE SCALE GENOMIC DNA]</scope>
    <source>
        <strain evidence="4 5">DSMZ 700</strain>
    </source>
</reference>
<comment type="caution">
    <text evidence="4">The sequence shown here is derived from an EMBL/GenBank/DDBJ whole genome shotgun (WGS) entry which is preliminary data.</text>
</comment>
<evidence type="ECO:0000259" key="3">
    <source>
        <dbReference type="SMART" id="SM01008"/>
    </source>
</evidence>
<organism evidence="4 5">
    <name type="scientific">Acidiphilium acidophilum</name>
    <name type="common">Thiobacillus acidophilus</name>
    <dbReference type="NCBI Taxonomy" id="76588"/>
    <lineage>
        <taxon>Bacteria</taxon>
        <taxon>Pseudomonadati</taxon>
        <taxon>Pseudomonadota</taxon>
        <taxon>Alphaproteobacteria</taxon>
        <taxon>Acetobacterales</taxon>
        <taxon>Acidocellaceae</taxon>
        <taxon>Acidiphilium</taxon>
    </lineage>
</organism>
<dbReference type="InterPro" id="IPR037165">
    <property type="entry name" value="AldOxase/xan_DH_Mopterin-bd_sf"/>
</dbReference>
<dbReference type="PANTHER" id="PTHR11908">
    <property type="entry name" value="XANTHINE DEHYDROGENASE"/>
    <property type="match status" value="1"/>
</dbReference>
<dbReference type="Proteomes" id="UP001279553">
    <property type="component" value="Unassembled WGS sequence"/>
</dbReference>
<dbReference type="SUPFAM" id="SSF54665">
    <property type="entry name" value="CO dehydrogenase molybdoprotein N-domain-like"/>
    <property type="match status" value="1"/>
</dbReference>
<dbReference type="InterPro" id="IPR046867">
    <property type="entry name" value="AldOxase/xan_DH_MoCoBD2"/>
</dbReference>
<dbReference type="Pfam" id="PF01315">
    <property type="entry name" value="Ald_Xan_dh_C"/>
    <property type="match status" value="1"/>
</dbReference>
<dbReference type="AlphaFoldDB" id="A0AAW9DWN8"/>
<keyword evidence="1" id="KW-0500">Molybdenum</keyword>